<dbReference type="InterPro" id="IPR021384">
    <property type="entry name" value="Mediator_Med21"/>
</dbReference>
<evidence type="ECO:0000313" key="8">
    <source>
        <dbReference type="Proteomes" id="UP000694845"/>
    </source>
</evidence>
<dbReference type="CTD" id="9412"/>
<keyword evidence="5 6" id="KW-0539">Nucleus</keyword>
<dbReference type="GO" id="GO:0006357">
    <property type="term" value="P:regulation of transcription by RNA polymerase II"/>
    <property type="evidence" value="ECO:0007669"/>
    <property type="project" value="TreeGrafter"/>
</dbReference>
<feature type="region of interest" description="Disordered" evidence="7">
    <location>
        <begin position="130"/>
        <end position="158"/>
    </location>
</feature>
<keyword evidence="2 6" id="KW-0805">Transcription regulation</keyword>
<evidence type="ECO:0000256" key="1">
    <source>
        <dbReference type="ARBA" id="ARBA00004123"/>
    </source>
</evidence>
<evidence type="ECO:0000256" key="7">
    <source>
        <dbReference type="SAM" id="MobiDB-lite"/>
    </source>
</evidence>
<evidence type="ECO:0000256" key="6">
    <source>
        <dbReference type="RuleBase" id="RU366036"/>
    </source>
</evidence>
<proteinExistence type="inferred from homology"/>
<comment type="subunit">
    <text evidence="6">Component of the Mediator complex.</text>
</comment>
<dbReference type="Gene3D" id="6.10.280.10">
    <property type="entry name" value="Mediator complex, subunit Med21"/>
    <property type="match status" value="1"/>
</dbReference>
<dbReference type="SUPFAM" id="SSF140718">
    <property type="entry name" value="Mediator hinge subcomplex-like"/>
    <property type="match status" value="1"/>
</dbReference>
<accession>A0A8B7ZE02</accession>
<dbReference type="GO" id="GO:0003712">
    <property type="term" value="F:transcription coregulator activity"/>
    <property type="evidence" value="ECO:0007669"/>
    <property type="project" value="TreeGrafter"/>
</dbReference>
<feature type="region of interest" description="Disordered" evidence="7">
    <location>
        <begin position="77"/>
        <end position="96"/>
    </location>
</feature>
<keyword evidence="8" id="KW-1185">Reference proteome</keyword>
<gene>
    <name evidence="9" type="primary">LOC110986372</name>
</gene>
<dbReference type="InterPro" id="IPR037212">
    <property type="entry name" value="Med7/Med21-like"/>
</dbReference>
<dbReference type="RefSeq" id="XP_022103884.1">
    <property type="nucleotide sequence ID" value="XM_022248192.1"/>
</dbReference>
<organism evidence="8 9">
    <name type="scientific">Acanthaster planci</name>
    <name type="common">Crown-of-thorns starfish</name>
    <dbReference type="NCBI Taxonomy" id="133434"/>
    <lineage>
        <taxon>Eukaryota</taxon>
        <taxon>Metazoa</taxon>
        <taxon>Echinodermata</taxon>
        <taxon>Eleutherozoa</taxon>
        <taxon>Asterozoa</taxon>
        <taxon>Asteroidea</taxon>
        <taxon>Valvatacea</taxon>
        <taxon>Valvatida</taxon>
        <taxon>Acanthasteridae</taxon>
        <taxon>Acanthaster</taxon>
    </lineage>
</organism>
<evidence type="ECO:0000256" key="3">
    <source>
        <dbReference type="ARBA" id="ARBA00023159"/>
    </source>
</evidence>
<evidence type="ECO:0000313" key="9">
    <source>
        <dbReference type="RefSeq" id="XP_022103884.1"/>
    </source>
</evidence>
<dbReference type="AlphaFoldDB" id="A0A8B7ZE02"/>
<evidence type="ECO:0000256" key="2">
    <source>
        <dbReference type="ARBA" id="ARBA00023015"/>
    </source>
</evidence>
<evidence type="ECO:0000256" key="5">
    <source>
        <dbReference type="ARBA" id="ARBA00023242"/>
    </source>
</evidence>
<comment type="function">
    <text evidence="6">Component of the Mediator complex, a coactivator involved in the regulated transcription of nearly all RNA polymerase II-dependent genes. Mediator functions as a bridge to convey information from gene-specific regulatory proteins to the basal RNA polymerase II transcription machinery. Mediator is recruited to promoters by direct interactions with regulatory proteins and serves as a scaffold for the assembly of a functional preinitiation complex with RNA polymerase II and the general transcription factors.</text>
</comment>
<feature type="compositionally biased region" description="Polar residues" evidence="7">
    <location>
        <begin position="80"/>
        <end position="94"/>
    </location>
</feature>
<dbReference type="PANTHER" id="PTHR13381">
    <property type="entry name" value="RNA POLYMERASE II HOLOENZYME COMPONENT SRB7"/>
    <property type="match status" value="1"/>
</dbReference>
<sequence length="158" mass="17539">MADRVTQLQDAVNQLAEHFCNSIGVLQQSATPAKFPGFDKQGVIQQPEPAQPQEDYTQLFAQLIARTAKDIDVLIDSLPSEESTPELQQASLRQLETENQEAASKLAEVVERGEALLVRIQEALGDIAEAQLRTQSNRKNKQEKEGQVKREEGDPETT</sequence>
<name>A0A8B7ZE02_ACAPL</name>
<dbReference type="KEGG" id="aplc:110986372"/>
<dbReference type="Proteomes" id="UP000694845">
    <property type="component" value="Unplaced"/>
</dbReference>
<comment type="similarity">
    <text evidence="6">Belongs to the Mediator complex subunit 21 family.</text>
</comment>
<keyword evidence="3 6" id="KW-0010">Activator</keyword>
<dbReference type="OrthoDB" id="526653at2759"/>
<dbReference type="PANTHER" id="PTHR13381:SF0">
    <property type="entry name" value="MEDIATOR OF RNA POLYMERASE II TRANSCRIPTION SUBUNIT 21"/>
    <property type="match status" value="1"/>
</dbReference>
<dbReference type="OMA" id="DSFPIEA"/>
<dbReference type="GeneID" id="110986372"/>
<dbReference type="Pfam" id="PF11221">
    <property type="entry name" value="Med21"/>
    <property type="match status" value="1"/>
</dbReference>
<dbReference type="GO" id="GO:0016592">
    <property type="term" value="C:mediator complex"/>
    <property type="evidence" value="ECO:0007669"/>
    <property type="project" value="UniProtKB-UniRule"/>
</dbReference>
<feature type="compositionally biased region" description="Basic and acidic residues" evidence="7">
    <location>
        <begin position="140"/>
        <end position="152"/>
    </location>
</feature>
<reference evidence="9" key="1">
    <citation type="submission" date="2025-08" db="UniProtKB">
        <authorList>
            <consortium name="RefSeq"/>
        </authorList>
    </citation>
    <scope>IDENTIFICATION</scope>
</reference>
<comment type="subcellular location">
    <subcellularLocation>
        <location evidence="1 6">Nucleus</location>
    </subcellularLocation>
</comment>
<evidence type="ECO:0000256" key="4">
    <source>
        <dbReference type="ARBA" id="ARBA00023163"/>
    </source>
</evidence>
<keyword evidence="4 6" id="KW-0804">Transcription</keyword>
<protein>
    <recommendedName>
        <fullName evidence="6">Mediator of RNA polymerase II transcription subunit 21</fullName>
    </recommendedName>
</protein>